<dbReference type="EMBL" id="JACVXA010000009">
    <property type="protein sequence ID" value="MBE3637453.1"/>
    <property type="molecule type" value="Genomic_DNA"/>
</dbReference>
<protein>
    <submittedName>
        <fullName evidence="1">Uncharacterized protein</fullName>
    </submittedName>
</protein>
<sequence>MLYMHVYCRCGHSGAVPIENYFSAELDALRARLRCSACSAHGQRWDVRLAWHVPVGNMGPPRGGDREAG</sequence>
<proteinExistence type="predicted"/>
<accession>A0A8J7CZ70</accession>
<organism evidence="1 2">
    <name type="scientific">Mangrovicoccus algicola</name>
    <dbReference type="NCBI Taxonomy" id="2771008"/>
    <lineage>
        <taxon>Bacteria</taxon>
        <taxon>Pseudomonadati</taxon>
        <taxon>Pseudomonadota</taxon>
        <taxon>Alphaproteobacteria</taxon>
        <taxon>Rhodobacterales</taxon>
        <taxon>Paracoccaceae</taxon>
        <taxon>Mangrovicoccus</taxon>
    </lineage>
</organism>
<evidence type="ECO:0000313" key="1">
    <source>
        <dbReference type="EMBL" id="MBE3637453.1"/>
    </source>
</evidence>
<reference evidence="1" key="1">
    <citation type="submission" date="2020-09" db="EMBL/GenBank/DDBJ databases">
        <title>A novel bacterium of genus Mangrovicoccus, isolated from South China Sea.</title>
        <authorList>
            <person name="Huang H."/>
            <person name="Mo K."/>
            <person name="Hu Y."/>
        </authorList>
    </citation>
    <scope>NUCLEOTIDE SEQUENCE</scope>
    <source>
        <strain evidence="1">HB182678</strain>
    </source>
</reference>
<gene>
    <name evidence="1" type="ORF">ICN82_04455</name>
</gene>
<evidence type="ECO:0000313" key="2">
    <source>
        <dbReference type="Proteomes" id="UP000609121"/>
    </source>
</evidence>
<name>A0A8J7CZ70_9RHOB</name>
<comment type="caution">
    <text evidence="1">The sequence shown here is derived from an EMBL/GenBank/DDBJ whole genome shotgun (WGS) entry which is preliminary data.</text>
</comment>
<dbReference type="AlphaFoldDB" id="A0A8J7CZ70"/>
<keyword evidence="2" id="KW-1185">Reference proteome</keyword>
<dbReference type="RefSeq" id="WP_193180075.1">
    <property type="nucleotide sequence ID" value="NZ_JACVXA010000009.1"/>
</dbReference>
<dbReference type="Proteomes" id="UP000609121">
    <property type="component" value="Unassembled WGS sequence"/>
</dbReference>